<dbReference type="EMBL" id="LVCJ01000087">
    <property type="protein sequence ID" value="OAL28485.1"/>
    <property type="molecule type" value="Genomic_DNA"/>
</dbReference>
<evidence type="ECO:0000256" key="3">
    <source>
        <dbReference type="ARBA" id="ARBA00023015"/>
    </source>
</evidence>
<reference evidence="7 8" key="1">
    <citation type="submission" date="2016-03" db="EMBL/GenBank/DDBJ databases">
        <title>The draft genome sequence of Fonsecaea nubica causative agent of cutaneous subcutaneous infection in human host.</title>
        <authorList>
            <person name="Costa F."/>
            <person name="Sybren D.H."/>
            <person name="Raittz R.T."/>
            <person name="Weiss V.A."/>
            <person name="Leao A.C."/>
            <person name="Gomes R."/>
            <person name="De Souza E.M."/>
            <person name="Pedrosa F.O."/>
            <person name="Steffens M.B."/>
            <person name="Bombassaro A."/>
            <person name="Tadra-Sfeir M.Z."/>
            <person name="Moreno L.F."/>
            <person name="Najafzadeh M.J."/>
            <person name="Felipe M.S."/>
            <person name="Teixeira M."/>
            <person name="Sun J."/>
            <person name="Xi L."/>
            <person name="Castro M.A."/>
            <person name="Vicente V.A."/>
        </authorList>
    </citation>
    <scope>NUCLEOTIDE SEQUENCE [LARGE SCALE GENOMIC DNA]</scope>
    <source>
        <strain evidence="7 8">CBS 269.64</strain>
    </source>
</reference>
<evidence type="ECO:0000313" key="8">
    <source>
        <dbReference type="Proteomes" id="UP000185904"/>
    </source>
</evidence>
<feature type="domain" description="Xylanolytic transcriptional activator regulatory" evidence="6">
    <location>
        <begin position="61"/>
        <end position="137"/>
    </location>
</feature>
<accession>A0A178CHD6</accession>
<keyword evidence="4" id="KW-0804">Transcription</keyword>
<keyword evidence="5" id="KW-0539">Nucleus</keyword>
<dbReference type="InterPro" id="IPR050815">
    <property type="entry name" value="TF_fung"/>
</dbReference>
<protein>
    <recommendedName>
        <fullName evidence="6">Xylanolytic transcriptional activator regulatory domain-containing protein</fullName>
    </recommendedName>
</protein>
<dbReference type="AlphaFoldDB" id="A0A178CHD6"/>
<dbReference type="GO" id="GO:0003677">
    <property type="term" value="F:DNA binding"/>
    <property type="evidence" value="ECO:0007669"/>
    <property type="project" value="InterPro"/>
</dbReference>
<keyword evidence="8" id="KW-1185">Reference proteome</keyword>
<gene>
    <name evidence="7" type="ORF">AYO20_09433</name>
</gene>
<dbReference type="SMART" id="SM00906">
    <property type="entry name" value="Fungal_trans"/>
    <property type="match status" value="1"/>
</dbReference>
<evidence type="ECO:0000256" key="2">
    <source>
        <dbReference type="ARBA" id="ARBA00022723"/>
    </source>
</evidence>
<dbReference type="PANTHER" id="PTHR47338">
    <property type="entry name" value="ZN(II)2CYS6 TRANSCRIPTION FACTOR (EUROFUNG)-RELATED"/>
    <property type="match status" value="1"/>
</dbReference>
<proteinExistence type="predicted"/>
<dbReference type="Proteomes" id="UP000185904">
    <property type="component" value="Unassembled WGS sequence"/>
</dbReference>
<dbReference type="OrthoDB" id="4157231at2759"/>
<keyword evidence="3" id="KW-0805">Transcription regulation</keyword>
<dbReference type="Pfam" id="PF04082">
    <property type="entry name" value="Fungal_trans"/>
    <property type="match status" value="1"/>
</dbReference>
<dbReference type="GO" id="GO:0005634">
    <property type="term" value="C:nucleus"/>
    <property type="evidence" value="ECO:0007669"/>
    <property type="project" value="UniProtKB-SubCell"/>
</dbReference>
<dbReference type="GeneID" id="34592831"/>
<dbReference type="GO" id="GO:0000981">
    <property type="term" value="F:DNA-binding transcription factor activity, RNA polymerase II-specific"/>
    <property type="evidence" value="ECO:0007669"/>
    <property type="project" value="InterPro"/>
</dbReference>
<dbReference type="GO" id="GO:0006351">
    <property type="term" value="P:DNA-templated transcription"/>
    <property type="evidence" value="ECO:0007669"/>
    <property type="project" value="InterPro"/>
</dbReference>
<evidence type="ECO:0000313" key="7">
    <source>
        <dbReference type="EMBL" id="OAL28485.1"/>
    </source>
</evidence>
<dbReference type="CDD" id="cd12148">
    <property type="entry name" value="fungal_TF_MHR"/>
    <property type="match status" value="1"/>
</dbReference>
<dbReference type="InterPro" id="IPR007219">
    <property type="entry name" value="XnlR_reg_dom"/>
</dbReference>
<dbReference type="GO" id="GO:0008270">
    <property type="term" value="F:zinc ion binding"/>
    <property type="evidence" value="ECO:0007669"/>
    <property type="project" value="InterPro"/>
</dbReference>
<comment type="subcellular location">
    <subcellularLocation>
        <location evidence="1">Nucleus</location>
    </subcellularLocation>
</comment>
<comment type="caution">
    <text evidence="7">The sequence shown here is derived from an EMBL/GenBank/DDBJ whole genome shotgun (WGS) entry which is preliminary data.</text>
</comment>
<sequence length="347" mass="38919">MYLLVKEPSDDDFQRTGALLYAKVKSLITLLETAGRYSLRVLQSRLLVTLFELGHDINHSAYVSIGTCASSGVALGIDELPLGRWPPDINDWIKQEEERRAWWAIVLLDRYANLRRGSHAFVSRDPRPESLLPVDDDAWDQGVLPPGPPMPMSTPSSTRVGPFARQVQVAHLLGRVLRHINDATQDKLFQRQEAEQLDRTLAALALLLTFQAHEKYGSYCGAMGMVNSALMLLREAPSWNHNHDMIDNGHLQRTNTTAADVADDIIQKYNESDPKTTDYTRIPPFVIYSIYQAGLVTISQSPTTHDARCSSALASLKTILDQFSRRWNVASKIFLSSSSRDLTGYPR</sequence>
<dbReference type="RefSeq" id="XP_022496312.1">
    <property type="nucleotide sequence ID" value="XM_022647703.1"/>
</dbReference>
<dbReference type="PANTHER" id="PTHR47338:SF20">
    <property type="entry name" value="ZN(II)2CYS6 TRANSCRIPTION FACTOR (EUROFUNG)"/>
    <property type="match status" value="1"/>
</dbReference>
<keyword evidence="2" id="KW-0479">Metal-binding</keyword>
<evidence type="ECO:0000256" key="4">
    <source>
        <dbReference type="ARBA" id="ARBA00023163"/>
    </source>
</evidence>
<organism evidence="7 8">
    <name type="scientific">Fonsecaea nubica</name>
    <dbReference type="NCBI Taxonomy" id="856822"/>
    <lineage>
        <taxon>Eukaryota</taxon>
        <taxon>Fungi</taxon>
        <taxon>Dikarya</taxon>
        <taxon>Ascomycota</taxon>
        <taxon>Pezizomycotina</taxon>
        <taxon>Eurotiomycetes</taxon>
        <taxon>Chaetothyriomycetidae</taxon>
        <taxon>Chaetothyriales</taxon>
        <taxon>Herpotrichiellaceae</taxon>
        <taxon>Fonsecaea</taxon>
    </lineage>
</organism>
<name>A0A178CHD6_9EURO</name>
<evidence type="ECO:0000256" key="1">
    <source>
        <dbReference type="ARBA" id="ARBA00004123"/>
    </source>
</evidence>
<evidence type="ECO:0000259" key="6">
    <source>
        <dbReference type="SMART" id="SM00906"/>
    </source>
</evidence>
<evidence type="ECO:0000256" key="5">
    <source>
        <dbReference type="ARBA" id="ARBA00023242"/>
    </source>
</evidence>